<keyword evidence="1" id="KW-0863">Zinc-finger</keyword>
<dbReference type="PANTHER" id="PTHR12109:SF5">
    <property type="entry name" value="RING-TYPE DOMAIN-CONTAINING PROTEIN"/>
    <property type="match status" value="1"/>
</dbReference>
<protein>
    <recommendedName>
        <fullName evidence="3">RING-type domain-containing protein</fullName>
    </recommendedName>
</protein>
<sequence>MRRDLSTQQSQQTVENIPSLGTTFRFEQANQIISSVLLSNSIYAITVLLFSFQLSFDGNMLSVIYCIDSKLLLQLIHQLYFYRIFLHFNMYDSLYQQIRTDKHTLLRLISTLVEGSYLLVLNLYQISGTRDLLLLSNIFPLLNIFLSVILKLNEGNQYFKQSISQINMFHVFRNIVLLIISLFLSLKLEGYFDIQWLYALWMFWILFGVSASIVIYYVFVVLALGIQRILEQNSRLKNLVIINFWILFFMISNTSILLLIPISILNFHNLGNYGNIIETTRIILIINQVILSYFTARFKPELVFSLQTYLSLNDSVNPLNTLPTQQGEAQLQQFNKQDFVESRVSEPHMQIPKVVKRISKTYFGFDDLPSDKKSETQLSGKKPTHHKALSSQIQRCSDDQNDKIKLSSLINIKISERQKSIIDIENNSQEIEQVKVPRSVSLSSINSCCICFDNEPNALFMQCGHGGVCYNCAIDLWKNKEECYLCRNKIDRVLQIKMIQQQKNIYQVVAATELNQKLKLEQKILIQNQQQ</sequence>
<feature type="transmembrane region" description="Helical" evidence="2">
    <location>
        <begin position="62"/>
        <end position="85"/>
    </location>
</feature>
<proteinExistence type="predicted"/>
<feature type="transmembrane region" description="Helical" evidence="2">
    <location>
        <begin position="200"/>
        <end position="226"/>
    </location>
</feature>
<feature type="transmembrane region" description="Helical" evidence="2">
    <location>
        <begin position="132"/>
        <end position="150"/>
    </location>
</feature>
<dbReference type="Proteomes" id="UP000689195">
    <property type="component" value="Unassembled WGS sequence"/>
</dbReference>
<dbReference type="GO" id="GO:0008270">
    <property type="term" value="F:zinc ion binding"/>
    <property type="evidence" value="ECO:0007669"/>
    <property type="project" value="UniProtKB-KW"/>
</dbReference>
<dbReference type="PANTHER" id="PTHR12109">
    <property type="entry name" value="RING FINGER PROTEIN 141-RELATED"/>
    <property type="match status" value="1"/>
</dbReference>
<feature type="transmembrane region" description="Helical" evidence="2">
    <location>
        <begin position="105"/>
        <end position="126"/>
    </location>
</feature>
<evidence type="ECO:0000313" key="4">
    <source>
        <dbReference type="EMBL" id="CAD8139998.1"/>
    </source>
</evidence>
<dbReference type="InterPro" id="IPR001841">
    <property type="entry name" value="Znf_RING"/>
</dbReference>
<dbReference type="OrthoDB" id="3045089at2759"/>
<keyword evidence="2" id="KW-1133">Transmembrane helix</keyword>
<accession>A0A8S1SJC9</accession>
<keyword evidence="5" id="KW-1185">Reference proteome</keyword>
<dbReference type="EMBL" id="CAJJDO010000008">
    <property type="protein sequence ID" value="CAD8139998.1"/>
    <property type="molecule type" value="Genomic_DNA"/>
</dbReference>
<organism evidence="4 5">
    <name type="scientific">Paramecium pentaurelia</name>
    <dbReference type="NCBI Taxonomy" id="43138"/>
    <lineage>
        <taxon>Eukaryota</taxon>
        <taxon>Sar</taxon>
        <taxon>Alveolata</taxon>
        <taxon>Ciliophora</taxon>
        <taxon>Intramacronucleata</taxon>
        <taxon>Oligohymenophorea</taxon>
        <taxon>Peniculida</taxon>
        <taxon>Parameciidae</taxon>
        <taxon>Paramecium</taxon>
    </lineage>
</organism>
<reference evidence="4" key="1">
    <citation type="submission" date="2021-01" db="EMBL/GenBank/DDBJ databases">
        <authorList>
            <consortium name="Genoscope - CEA"/>
            <person name="William W."/>
        </authorList>
    </citation>
    <scope>NUCLEOTIDE SEQUENCE</scope>
</reference>
<comment type="caution">
    <text evidence="4">The sequence shown here is derived from an EMBL/GenBank/DDBJ whole genome shotgun (WGS) entry which is preliminary data.</text>
</comment>
<keyword evidence="1" id="KW-0862">Zinc</keyword>
<feature type="transmembrane region" description="Helical" evidence="2">
    <location>
        <begin position="32"/>
        <end position="56"/>
    </location>
</feature>
<evidence type="ECO:0000259" key="3">
    <source>
        <dbReference type="PROSITE" id="PS50089"/>
    </source>
</evidence>
<name>A0A8S1SJC9_9CILI</name>
<feature type="transmembrane region" description="Helical" evidence="2">
    <location>
        <begin position="171"/>
        <end position="188"/>
    </location>
</feature>
<evidence type="ECO:0000256" key="2">
    <source>
        <dbReference type="SAM" id="Phobius"/>
    </source>
</evidence>
<keyword evidence="1" id="KW-0479">Metal-binding</keyword>
<dbReference type="AlphaFoldDB" id="A0A8S1SJC9"/>
<keyword evidence="2" id="KW-0472">Membrane</keyword>
<dbReference type="SMART" id="SM00184">
    <property type="entry name" value="RING"/>
    <property type="match status" value="1"/>
</dbReference>
<feature type="transmembrane region" description="Helical" evidence="2">
    <location>
        <begin position="238"/>
        <end position="264"/>
    </location>
</feature>
<feature type="domain" description="RING-type" evidence="3">
    <location>
        <begin position="448"/>
        <end position="487"/>
    </location>
</feature>
<evidence type="ECO:0000256" key="1">
    <source>
        <dbReference type="PROSITE-ProRule" id="PRU00175"/>
    </source>
</evidence>
<dbReference type="Pfam" id="PF13920">
    <property type="entry name" value="zf-C3HC4_3"/>
    <property type="match status" value="1"/>
</dbReference>
<dbReference type="InterPro" id="IPR047126">
    <property type="entry name" value="RNF141-like"/>
</dbReference>
<dbReference type="PROSITE" id="PS50089">
    <property type="entry name" value="ZF_RING_2"/>
    <property type="match status" value="1"/>
</dbReference>
<keyword evidence="2" id="KW-0812">Transmembrane</keyword>
<evidence type="ECO:0000313" key="5">
    <source>
        <dbReference type="Proteomes" id="UP000689195"/>
    </source>
</evidence>
<gene>
    <name evidence="4" type="ORF">PPENT_87.1.T0080401</name>
</gene>